<comment type="pathway">
    <text evidence="2">Protein modification; protein glycosylation.</text>
</comment>
<evidence type="ECO:0000256" key="2">
    <source>
        <dbReference type="ARBA" id="ARBA00004922"/>
    </source>
</evidence>
<dbReference type="AlphaFoldDB" id="A0A642UV23"/>
<evidence type="ECO:0000256" key="12">
    <source>
        <dbReference type="SAM" id="MobiDB-lite"/>
    </source>
</evidence>
<evidence type="ECO:0000256" key="5">
    <source>
        <dbReference type="ARBA" id="ARBA00022679"/>
    </source>
</evidence>
<sequence>MRRLTTPRNTAIVLSLLVIGWVLFKLLPLSNRLALPVLFPEDYRQKLDYQSYTHSDWKGFTRYYEKHRKSVESASLDDRCRVFLRYFIDNHPDYEFSKSIGDGYLNHVSNRDKFKHRVEGERAQEREYRGQVYTNARVESDMADAMGYLRIYSKCMLNEGVGEYSQLTSKLLPFLSGEIGDFPESDFGKNYNKESHDLIQYLHQHQQGRGIVISASNSFRQEVARLVRVLRALNNRLPIEIIHRGDLNDRTIEIINTTATADVESLLGPDGLIPTNNEKFRPDIDLLANHSSYHSEFPPQYVRFVNIKDVLTNGYQRVFKGYSTRGPALMFSSFKEAILMDADSVLLVPPEQLFDSPEYKKSGTYFFKDRTIMDTNSWDETNMFAKLMPQAGGLDELFGYAATSNKTLGNRYMVGWRHLQESGVVVLDKQRHFGALLALNTMLALGKPLSDAVWGDKELYWISMAVSGDEDYEFNQHSAAAVGQVSDRKNQMYDIDDIVEVCSSHPGHIDSSGNILWINSGMSWCKKNSFSMDQGRFPYREWQRDDVVDLYAKALSIRAGVVPPEYHGLREVSGVVIDGDTFGGHDFDEMQDDLDYTPVKYLPTKGWNKNPICSGYHYCAYNSVNATWFTDIARPGKTFDFSNQGNQLDYLAKVWFTGTQSFTADKVKKPEKPKPVIQLPPVTPQNGAPVDQANAQPSGFKPYDGWSKEQQEAIDEAMKGLKIIPNRPNPGHMPGMEELEAAMDDMNLAHWKEEPSPSP</sequence>
<dbReference type="PANTHER" id="PTHR31392:SF1">
    <property type="entry name" value="ALPHA-1,3-MANNOSYLTRANSFERASE MNN1-RELATED"/>
    <property type="match status" value="1"/>
</dbReference>
<evidence type="ECO:0000256" key="9">
    <source>
        <dbReference type="ARBA" id="ARBA00023034"/>
    </source>
</evidence>
<dbReference type="EMBL" id="SWFT01000067">
    <property type="protein sequence ID" value="KAA8903506.1"/>
    <property type="molecule type" value="Genomic_DNA"/>
</dbReference>
<dbReference type="GO" id="GO:0006493">
    <property type="term" value="P:protein O-linked glycosylation"/>
    <property type="evidence" value="ECO:0007669"/>
    <property type="project" value="TreeGrafter"/>
</dbReference>
<accession>A0A642UV23</accession>
<protein>
    <recommendedName>
        <fullName evidence="15">Alpha-1,3-mannosyltransferase</fullName>
    </recommendedName>
</protein>
<dbReference type="GO" id="GO:0046354">
    <property type="term" value="P:mannan biosynthetic process"/>
    <property type="evidence" value="ECO:0007669"/>
    <property type="project" value="UniProtKB-ARBA"/>
</dbReference>
<evidence type="ECO:0000256" key="10">
    <source>
        <dbReference type="ARBA" id="ARBA00023136"/>
    </source>
</evidence>
<dbReference type="SUPFAM" id="SSF53448">
    <property type="entry name" value="Nucleotide-diphospho-sugar transferases"/>
    <property type="match status" value="1"/>
</dbReference>
<evidence type="ECO:0000256" key="3">
    <source>
        <dbReference type="ARBA" id="ARBA00009105"/>
    </source>
</evidence>
<evidence type="ECO:0008006" key="15">
    <source>
        <dbReference type="Google" id="ProtNLM"/>
    </source>
</evidence>
<dbReference type="OrthoDB" id="430354at2759"/>
<dbReference type="Pfam" id="PF11051">
    <property type="entry name" value="Mannosyl_trans3"/>
    <property type="match status" value="1"/>
</dbReference>
<name>A0A642UV23_DIURU</name>
<keyword evidence="6" id="KW-0812">Transmembrane</keyword>
<evidence type="ECO:0000313" key="13">
    <source>
        <dbReference type="EMBL" id="KAA8903506.1"/>
    </source>
</evidence>
<organism evidence="13 14">
    <name type="scientific">Diutina rugosa</name>
    <name type="common">Yeast</name>
    <name type="synonym">Candida rugosa</name>
    <dbReference type="NCBI Taxonomy" id="5481"/>
    <lineage>
        <taxon>Eukaryota</taxon>
        <taxon>Fungi</taxon>
        <taxon>Dikarya</taxon>
        <taxon>Ascomycota</taxon>
        <taxon>Saccharomycotina</taxon>
        <taxon>Pichiomycetes</taxon>
        <taxon>Debaryomycetaceae</taxon>
        <taxon>Diutina</taxon>
    </lineage>
</organism>
<proteinExistence type="inferred from homology"/>
<comment type="subcellular location">
    <subcellularLocation>
        <location evidence="1">Golgi apparatus membrane</location>
        <topology evidence="1">Single-pass type II membrane protein</topology>
    </subcellularLocation>
</comment>
<comment type="similarity">
    <text evidence="3">Belongs to the MNN1/MNT family.</text>
</comment>
<feature type="region of interest" description="Disordered" evidence="12">
    <location>
        <begin position="666"/>
        <end position="705"/>
    </location>
</feature>
<evidence type="ECO:0000256" key="11">
    <source>
        <dbReference type="ARBA" id="ARBA00023180"/>
    </source>
</evidence>
<dbReference type="RefSeq" id="XP_034012808.1">
    <property type="nucleotide sequence ID" value="XM_034155038.1"/>
</dbReference>
<keyword evidence="4" id="KW-0328">Glycosyltransferase</keyword>
<dbReference type="GO" id="GO:0000033">
    <property type="term" value="F:alpha-1,3-mannosyltransferase activity"/>
    <property type="evidence" value="ECO:0007669"/>
    <property type="project" value="TreeGrafter"/>
</dbReference>
<keyword evidence="14" id="KW-1185">Reference proteome</keyword>
<dbReference type="PANTHER" id="PTHR31392">
    <property type="entry name" value="ALPHA-1,3-MANNOSYLTRANSFERASE MNN1-RELATED"/>
    <property type="match status" value="1"/>
</dbReference>
<evidence type="ECO:0000256" key="6">
    <source>
        <dbReference type="ARBA" id="ARBA00022692"/>
    </source>
</evidence>
<dbReference type="Proteomes" id="UP000449547">
    <property type="component" value="Unassembled WGS sequence"/>
</dbReference>
<keyword evidence="5" id="KW-0808">Transferase</keyword>
<dbReference type="VEuPathDB" id="FungiDB:DIURU_002392"/>
<gene>
    <name evidence="13" type="ORF">DIURU_002392</name>
</gene>
<dbReference type="GO" id="GO:0000139">
    <property type="term" value="C:Golgi membrane"/>
    <property type="evidence" value="ECO:0007669"/>
    <property type="project" value="UniProtKB-SubCell"/>
</dbReference>
<keyword evidence="10" id="KW-0472">Membrane</keyword>
<dbReference type="GeneID" id="54781043"/>
<reference evidence="13 14" key="1">
    <citation type="submission" date="2019-07" db="EMBL/GenBank/DDBJ databases">
        <title>Genome assembly of two rare yeast pathogens: Diutina rugosa and Trichomonascus ciferrii.</title>
        <authorList>
            <person name="Mixao V."/>
            <person name="Saus E."/>
            <person name="Hansen A."/>
            <person name="Lass-Flor C."/>
            <person name="Gabaldon T."/>
        </authorList>
    </citation>
    <scope>NUCLEOTIDE SEQUENCE [LARGE SCALE GENOMIC DNA]</scope>
    <source>
        <strain evidence="13 14">CBS 613</strain>
    </source>
</reference>
<evidence type="ECO:0000256" key="1">
    <source>
        <dbReference type="ARBA" id="ARBA00004323"/>
    </source>
</evidence>
<keyword evidence="9" id="KW-0333">Golgi apparatus</keyword>
<dbReference type="OMA" id="NITINKY"/>
<evidence type="ECO:0000313" key="14">
    <source>
        <dbReference type="Proteomes" id="UP000449547"/>
    </source>
</evidence>
<dbReference type="InterPro" id="IPR029044">
    <property type="entry name" value="Nucleotide-diphossugar_trans"/>
</dbReference>
<evidence type="ECO:0000256" key="8">
    <source>
        <dbReference type="ARBA" id="ARBA00022989"/>
    </source>
</evidence>
<evidence type="ECO:0000256" key="4">
    <source>
        <dbReference type="ARBA" id="ARBA00022676"/>
    </source>
</evidence>
<keyword evidence="11" id="KW-0325">Glycoprotein</keyword>
<keyword evidence="7" id="KW-0735">Signal-anchor</keyword>
<evidence type="ECO:0000256" key="7">
    <source>
        <dbReference type="ARBA" id="ARBA00022968"/>
    </source>
</evidence>
<keyword evidence="8" id="KW-1133">Transmembrane helix</keyword>
<comment type="caution">
    <text evidence="13">The sequence shown here is derived from an EMBL/GenBank/DDBJ whole genome shotgun (WGS) entry which is preliminary data.</text>
</comment>
<dbReference type="InterPro" id="IPR022751">
    <property type="entry name" value="Alpha_mannosyltransferase"/>
</dbReference>